<dbReference type="Proteomes" id="UP000287798">
    <property type="component" value="Unassembled WGS sequence"/>
</dbReference>
<keyword evidence="2" id="KW-1185">Reference proteome</keyword>
<dbReference type="Gene3D" id="3.40.50.300">
    <property type="entry name" value="P-loop containing nucleotide triphosphate hydrolases"/>
    <property type="match status" value="1"/>
</dbReference>
<name>A0A426QIT6_9GAMM</name>
<dbReference type="OrthoDB" id="396512at2"/>
<evidence type="ECO:0000313" key="2">
    <source>
        <dbReference type="Proteomes" id="UP000287798"/>
    </source>
</evidence>
<gene>
    <name evidence="1" type="ORF">D6C00_06610</name>
</gene>
<protein>
    <submittedName>
        <fullName evidence="1">Sulfotransferase</fullName>
    </submittedName>
</protein>
<reference evidence="1 2" key="1">
    <citation type="journal article" date="2010" name="Int. J. Syst. Evol. Microbiol.">
        <title>Thiohalobacter thiocyanaticus gen. nov., sp. nov., a moderately halophilic, sulfur-oxidizing gammaproteobacterium from hypersaline lakes, that utilizes thiocyanate.</title>
        <authorList>
            <person name="Sorokin D.Y."/>
            <person name="Kovaleva O.L."/>
            <person name="Tourova T.P."/>
            <person name="Muyzer G."/>
        </authorList>
    </citation>
    <scope>NUCLEOTIDE SEQUENCE [LARGE SCALE GENOMIC DNA]</scope>
    <source>
        <strain evidence="1 2">Hrh1</strain>
    </source>
</reference>
<keyword evidence="1" id="KW-0808">Transferase</keyword>
<dbReference type="GO" id="GO:0016740">
    <property type="term" value="F:transferase activity"/>
    <property type="evidence" value="ECO:0007669"/>
    <property type="project" value="UniProtKB-KW"/>
</dbReference>
<dbReference type="AlphaFoldDB" id="A0A426QIT6"/>
<accession>A0A426QIT6</accession>
<proteinExistence type="predicted"/>
<organism evidence="1 2">
    <name type="scientific">Thiohalobacter thiocyanaticus</name>
    <dbReference type="NCBI Taxonomy" id="585455"/>
    <lineage>
        <taxon>Bacteria</taxon>
        <taxon>Pseudomonadati</taxon>
        <taxon>Pseudomonadota</taxon>
        <taxon>Gammaproteobacteria</taxon>
        <taxon>Thiohalobacterales</taxon>
        <taxon>Thiohalobacteraceae</taxon>
        <taxon>Thiohalobacter</taxon>
    </lineage>
</organism>
<dbReference type="PANTHER" id="PTHR36451:SF1">
    <property type="entry name" value="OMEGA-HYDROXY-BETA-DIHYDROMENAQUINONE-9 SULFOTRANSFERASE STF3"/>
    <property type="match status" value="1"/>
</dbReference>
<evidence type="ECO:0000313" key="1">
    <source>
        <dbReference type="EMBL" id="RRQ21650.1"/>
    </source>
</evidence>
<dbReference type="SUPFAM" id="SSF52540">
    <property type="entry name" value="P-loop containing nucleoside triphosphate hydrolases"/>
    <property type="match status" value="1"/>
</dbReference>
<dbReference type="PANTHER" id="PTHR36451">
    <property type="entry name" value="PAPS-DEPENDENT SULFOTRANSFERASE STF3"/>
    <property type="match status" value="1"/>
</dbReference>
<dbReference type="EMBL" id="QZMU01000001">
    <property type="protein sequence ID" value="RRQ21650.1"/>
    <property type="molecule type" value="Genomic_DNA"/>
</dbReference>
<sequence length="320" mass="36181">MSVTPVFILSLPRSGSTLLQRLVSVHPGVSTKSEPWIALPVFFALKNSGLTSIYSHKTLATGVNKFVDSLPEGVDDYYACAARYLRDLYTRSTTDGAQYFVDKTPRYHLIVDELLAAFPDARFVFLWRNPLAIAASMIKTYGKGKWGLYMFTVDLYSGIESLTKAYTENKEKVLSVSYESLVTDADNEAARVLSYLDLEGGSNLSGGLKDADIMWGDRTGQFKYQNVSTDSVDSWKDVMSTPYRKAWGKDYLHWIGKDRLEVMGYDMDDLLADIHDTPTQYRYLLSDIVRAVYGKIYSRYCISDIKSNKPYQGGIYYPKN</sequence>
<comment type="caution">
    <text evidence="1">The sequence shown here is derived from an EMBL/GenBank/DDBJ whole genome shotgun (WGS) entry which is preliminary data.</text>
</comment>
<dbReference type="InterPro" id="IPR052736">
    <property type="entry name" value="Stf3_sulfotransferase"/>
</dbReference>
<dbReference type="InterPro" id="IPR027417">
    <property type="entry name" value="P-loop_NTPase"/>
</dbReference>
<dbReference type="RefSeq" id="WP_125180992.1">
    <property type="nucleotide sequence ID" value="NZ_QZMU01000001.1"/>
</dbReference>
<dbReference type="Pfam" id="PF13469">
    <property type="entry name" value="Sulfotransfer_3"/>
    <property type="match status" value="1"/>
</dbReference>